<dbReference type="PANTHER" id="PTHR31431:SF1">
    <property type="entry name" value="NUCLEOPORIN NUP188"/>
    <property type="match status" value="1"/>
</dbReference>
<protein>
    <recommendedName>
        <fullName evidence="3">Nucleoporin NUP188 homolog</fullName>
    </recommendedName>
</protein>
<dbReference type="GO" id="GO:0006606">
    <property type="term" value="P:protein import into nucleus"/>
    <property type="evidence" value="ECO:0007669"/>
    <property type="project" value="TreeGrafter"/>
</dbReference>
<comment type="caution">
    <text evidence="1">The sequence shown here is derived from an EMBL/GenBank/DDBJ whole genome shotgun (WGS) entry which is preliminary data.</text>
</comment>
<proteinExistence type="predicted"/>
<dbReference type="PANTHER" id="PTHR31431">
    <property type="entry name" value="NUCLEOPORIN NUP188 HOMOLOG"/>
    <property type="match status" value="1"/>
</dbReference>
<dbReference type="EMBL" id="JAATIP010000052">
    <property type="protein sequence ID" value="KAF4383684.1"/>
    <property type="molecule type" value="Genomic_DNA"/>
</dbReference>
<evidence type="ECO:0000313" key="1">
    <source>
        <dbReference type="EMBL" id="KAF4383684.1"/>
    </source>
</evidence>
<evidence type="ECO:0008006" key="3">
    <source>
        <dbReference type="Google" id="ProtNLM"/>
    </source>
</evidence>
<dbReference type="InterPro" id="IPR044840">
    <property type="entry name" value="Nup188"/>
</dbReference>
<dbReference type="GO" id="GO:0006405">
    <property type="term" value="P:RNA export from nucleus"/>
    <property type="evidence" value="ECO:0007669"/>
    <property type="project" value="TreeGrafter"/>
</dbReference>
<accession>A0A7J6GL80</accession>
<reference evidence="1 2" key="1">
    <citation type="journal article" date="2020" name="bioRxiv">
        <title>Sequence and annotation of 42 cannabis genomes reveals extensive copy number variation in cannabinoid synthesis and pathogen resistance genes.</title>
        <authorList>
            <person name="Mckernan K.J."/>
            <person name="Helbert Y."/>
            <person name="Kane L.T."/>
            <person name="Ebling H."/>
            <person name="Zhang L."/>
            <person name="Liu B."/>
            <person name="Eaton Z."/>
            <person name="Mclaughlin S."/>
            <person name="Kingan S."/>
            <person name="Baybayan P."/>
            <person name="Concepcion G."/>
            <person name="Jordan M."/>
            <person name="Riva A."/>
            <person name="Barbazuk W."/>
            <person name="Harkins T."/>
        </authorList>
    </citation>
    <scope>NUCLEOTIDE SEQUENCE [LARGE SCALE GENOMIC DNA]</scope>
    <source>
        <strain evidence="2">cv. Jamaican Lion 4</strain>
        <tissue evidence="1">Leaf</tissue>
    </source>
</reference>
<dbReference type="GO" id="GO:0044611">
    <property type="term" value="C:nuclear pore inner ring"/>
    <property type="evidence" value="ECO:0007669"/>
    <property type="project" value="TreeGrafter"/>
</dbReference>
<sequence length="1967" mass="220516">MANPKSVDPSLWWDPFSLLLTEIEQASPSSDLPPSLLKKLKDNHYWFVDTVSCFKPPNEKSREALNSQQLKIGSHQLKIQPELKDKALQISPLLCLDEVQSYILVERSFEKYNVVLDSIVQEFPHVALLQYYIERQCLLKCTRRILMHALSLGNGSRKDADIWKEALNLISDGLEEKLVSVLQELLSSSHPAQMDVDLFTLWAEETLIEDYLVLDILFLTYYESFCICNGQRWKTLCSLFKGILSGSYNLRKLEVSTEAIQSSYQAKIQLLLVLIETLDLENLLQMVHDETPFREVSSHFSLIDVQEMDTIVSSLNAFETKEAGPLILTWAVFLCLISSLPGKEENNVLMEIDHISYVRQAFEAASLRSFLEILESYLLNESDGPVAGYRGVLRTFISAFIASYEINIQLEDSTLNLILDILCKVYRGEESLCIQFWDRESFVDGPIRCLLCSLEGEFPFRIVELIRLLSSLSEGTWPAECVYNFLDKSVGISSLFEITDDSLVDATSQIVETRAPLHVPGIEGLLIPSSTRGHILKLIGPNTALVRWEYTHSGVLVLLLRLAQGLYLDGNEEALLTLDLLNQMISSNEAVCFALMDIGNSFHAQETALSGQLESRVWVVEIICTLVRKLSPNPGSAAIMAIGVNILAKMLKCCPSYIAAAAVKANLFDVALNTNILDTGSNNSLSGSWLLSGKLATMLLIDCEQNENNCFLTTAVLDFTMQLMETGFENDTVLALVVFSLQYVLVNHEYWKFKVKHSRWRITLKVLELIKKGIAMTSYSGKLVGVIWDMLLSDSSIHSTLFRIVCTNSQALEKLHVSRLFDVMEIEGLSLAISSVLEILYNVLAKFPKDTSSSLPIFLQSVLSSATKPISVVAAVVSLVSYFRNPGIQIGATKVLSMLLMTADFLPAYFSASSFGLDDKQVTDLKDSVSFILLEQSEENEDLFVATVNLFTAAARYQPAFFIAVFANKENMDVQASNAGGEKLPAIEVSSGAVESKDSSLVDAVICYIVNSDSHINNKPFVMLNVLNFLKALWERAAQYINILARFKSSEKFWKQLSKCVPLTSPDSLPDSLTEMEALNQAYRYQCQSSIMEIMAYDMFLQKKLSQVESQKKQVPESKGSTDKSKAANLYDHRDVLSTWCHGSVLVSASLVTVHLIEKVTAGDTGSLSVSILQKISTMSKKLRSHPAFSELLAQYSQSGYSYRISSVKTPLQRFWIWLEQCYLAPVGSALEGKELNNLILNDLYYHLEGELEGREISAGPFKELSEYLVDSKVMHNYQHKYDNDFLITYKDVYLFDPERVRADLGSDLWDYLKWKTSKEITKRMLSQMMWANSTVLLRNSKLAALKSLITVLTIYENDEKNATLGGISNELIRTCIDHICKCFRDTVESLAPYRGSGSEDTFHFLSAQSELLLHLLRSAHKSLNFSVCVHLLKTAGSGLRVLCDFRPSATEVNITIKLLLVLLLSTVEFCCLSSHFGGMIDKESVEDMAKISNVCLGLLPILCNCIVIADHCTLSLTTVDLILRNFLTPNSWFPVIQSHLQLNDVILKLQDKSSFSSVPVVMKFFLTLARVREGAEMLVNYGFLSSLRFLFTEYMDGRPLSISTDKLEKPQQVWGLALAVITAMVESLGDSPSCRDILDNVIPYLFSEKGYIISYYLSAPDFPSDDHDKKRPRTQRTEISLSALKETEHTIMLMCVLARHWKSWVKAIKEMDSQLREQSIHLLAFISKGSQRLGDSSSINAPLLCPPVLKEEFDNCNKPSFINSKNGWFALSPLGCVSRPKFSAVSTTSTSLIIRSQPAESANHAAQTYFSDVVSLEIYRISFLLLKFLCLQVDGAARRAEEVGYVDLAHFPELPMPGILHGLQDQAISIVAELCEANKLNQIKKEIQNACCLLLQIMEMALYLELCVLQICGMRPVLGRVEDFSKEVKKLLRATEGHAFLKFSVKSLKQIISFVYPGLLQTEELM</sequence>
<evidence type="ECO:0000313" key="2">
    <source>
        <dbReference type="Proteomes" id="UP000525078"/>
    </source>
</evidence>
<dbReference type="Proteomes" id="UP000525078">
    <property type="component" value="Unassembled WGS sequence"/>
</dbReference>
<dbReference type="GO" id="GO:0017056">
    <property type="term" value="F:structural constituent of nuclear pore"/>
    <property type="evidence" value="ECO:0007669"/>
    <property type="project" value="InterPro"/>
</dbReference>
<gene>
    <name evidence="1" type="ORF">F8388_014184</name>
</gene>
<name>A0A7J6GL80_CANSA</name>
<organism evidence="1 2">
    <name type="scientific">Cannabis sativa</name>
    <name type="common">Hemp</name>
    <name type="synonym">Marijuana</name>
    <dbReference type="NCBI Taxonomy" id="3483"/>
    <lineage>
        <taxon>Eukaryota</taxon>
        <taxon>Viridiplantae</taxon>
        <taxon>Streptophyta</taxon>
        <taxon>Embryophyta</taxon>
        <taxon>Tracheophyta</taxon>
        <taxon>Spermatophyta</taxon>
        <taxon>Magnoliopsida</taxon>
        <taxon>eudicotyledons</taxon>
        <taxon>Gunneridae</taxon>
        <taxon>Pentapetalae</taxon>
        <taxon>rosids</taxon>
        <taxon>fabids</taxon>
        <taxon>Rosales</taxon>
        <taxon>Cannabaceae</taxon>
        <taxon>Cannabis</taxon>
    </lineage>
</organism>